<gene>
    <name evidence="1" type="ORF">FEQUK3_LOCUS4125</name>
</gene>
<accession>A0A8J2IKY1</accession>
<dbReference type="Proteomes" id="UP000693738">
    <property type="component" value="Unassembled WGS sequence"/>
</dbReference>
<protein>
    <submittedName>
        <fullName evidence="1">Uncharacterized protein</fullName>
    </submittedName>
</protein>
<sequence length="274" mass="31839">MKSEEQQHGQLYPNIPPLDDPGCVRLFEVLRFFHENLLRYPMKNPEVARVSVWLEFVVVVVPEDGYIPTDQEALADQAICQHISDTNTLGQLLTARTCFIISNSSSLVNFARHIRRIRPWSVYVELSVFNHEEFGAAGRMVIWEQTDDPHGYHEGARSYLANWANGLQALAAHCRLNVRFVLTVPYRDCVVLREQTEVLRMVSVDYLIILSFRDQWQRIPYPELNFSLAARAIKASSPNHERSITEWQYDEMRRHGTRLCPGFWILVKEEPQQT</sequence>
<reference evidence="1" key="1">
    <citation type="submission" date="2021-05" db="EMBL/GenBank/DDBJ databases">
        <authorList>
            <person name="Khan N."/>
        </authorList>
    </citation>
    <scope>NUCLEOTIDE SEQUENCE</scope>
</reference>
<comment type="caution">
    <text evidence="1">The sequence shown here is derived from an EMBL/GenBank/DDBJ whole genome shotgun (WGS) entry which is preliminary data.</text>
</comment>
<evidence type="ECO:0000313" key="1">
    <source>
        <dbReference type="EMBL" id="CAG7558402.1"/>
    </source>
</evidence>
<name>A0A8J2IKY1_FUSEQ</name>
<proteinExistence type="predicted"/>
<organism evidence="1 2">
    <name type="scientific">Fusarium equiseti</name>
    <name type="common">Fusarium scirpi</name>
    <dbReference type="NCBI Taxonomy" id="61235"/>
    <lineage>
        <taxon>Eukaryota</taxon>
        <taxon>Fungi</taxon>
        <taxon>Dikarya</taxon>
        <taxon>Ascomycota</taxon>
        <taxon>Pezizomycotina</taxon>
        <taxon>Sordariomycetes</taxon>
        <taxon>Hypocreomycetidae</taxon>
        <taxon>Hypocreales</taxon>
        <taxon>Nectriaceae</taxon>
        <taxon>Fusarium</taxon>
        <taxon>Fusarium incarnatum-equiseti species complex</taxon>
    </lineage>
</organism>
<evidence type="ECO:0000313" key="2">
    <source>
        <dbReference type="Proteomes" id="UP000693738"/>
    </source>
</evidence>
<dbReference type="EMBL" id="CAJSTJ010000124">
    <property type="protein sequence ID" value="CAG7558402.1"/>
    <property type="molecule type" value="Genomic_DNA"/>
</dbReference>
<dbReference type="AlphaFoldDB" id="A0A8J2IKY1"/>